<dbReference type="Gene3D" id="1.25.40.240">
    <property type="entry name" value="Ku, C-terminal domain"/>
    <property type="match status" value="1"/>
</dbReference>
<dbReference type="AlphaFoldDB" id="A0A167V291"/>
<evidence type="ECO:0000256" key="17">
    <source>
        <dbReference type="ARBA" id="ARBA00023242"/>
    </source>
</evidence>
<dbReference type="GO" id="GO:0140445">
    <property type="term" value="C:chromosome, telomeric repeat region"/>
    <property type="evidence" value="ECO:0007669"/>
    <property type="project" value="EnsemblFungi"/>
</dbReference>
<dbReference type="SUPFAM" id="SSF100939">
    <property type="entry name" value="SPOC domain-like"/>
    <property type="match status" value="1"/>
</dbReference>
<dbReference type="GO" id="GO:0042162">
    <property type="term" value="F:telomeric DNA binding"/>
    <property type="evidence" value="ECO:0007669"/>
    <property type="project" value="EnsemblFungi"/>
</dbReference>
<dbReference type="Gene3D" id="2.40.290.10">
    <property type="match status" value="1"/>
</dbReference>
<comment type="subcellular location">
    <subcellularLocation>
        <location evidence="2">Chromosome</location>
        <location evidence="2">Telomere</location>
    </subcellularLocation>
    <subcellularLocation>
        <location evidence="1 20">Nucleus</location>
    </subcellularLocation>
</comment>
<dbReference type="Pfam" id="PF08785">
    <property type="entry name" value="Ku_PK_bind"/>
    <property type="match status" value="1"/>
</dbReference>
<dbReference type="FunFam" id="1.10.1600.10:FF:000002">
    <property type="entry name" value="X-ray repair cross-complementing protein 5"/>
    <property type="match status" value="1"/>
</dbReference>
<dbReference type="OrthoDB" id="30826at2759"/>
<dbReference type="Pfam" id="PF03731">
    <property type="entry name" value="Ku_N"/>
    <property type="match status" value="1"/>
</dbReference>
<dbReference type="EC" id="3.6.4.12" evidence="5 20"/>
<keyword evidence="15 20" id="KW-0233">DNA recombination</keyword>
<evidence type="ECO:0000259" key="21">
    <source>
        <dbReference type="PROSITE" id="PS50234"/>
    </source>
</evidence>
<dbReference type="Proteomes" id="UP000242877">
    <property type="component" value="Unassembled WGS sequence"/>
</dbReference>
<keyword evidence="17 20" id="KW-0539">Nucleus</keyword>
<evidence type="ECO:0000256" key="2">
    <source>
        <dbReference type="ARBA" id="ARBA00004574"/>
    </source>
</evidence>
<proteinExistence type="inferred from homology"/>
<dbReference type="GO" id="GO:0006310">
    <property type="term" value="P:DNA recombination"/>
    <property type="evidence" value="ECO:0007669"/>
    <property type="project" value="UniProtKB-KW"/>
</dbReference>
<evidence type="ECO:0000256" key="12">
    <source>
        <dbReference type="ARBA" id="ARBA00022840"/>
    </source>
</evidence>
<evidence type="ECO:0000256" key="16">
    <source>
        <dbReference type="ARBA" id="ARBA00023204"/>
    </source>
</evidence>
<evidence type="ECO:0000256" key="14">
    <source>
        <dbReference type="ARBA" id="ARBA00023125"/>
    </source>
</evidence>
<evidence type="ECO:0000256" key="3">
    <source>
        <dbReference type="ARBA" id="ARBA00007726"/>
    </source>
</evidence>
<keyword evidence="7" id="KW-0158">Chromosome</keyword>
<dbReference type="FunFam" id="3.40.50.410:FF:000073">
    <property type="entry name" value="ATP-dependent DNA helicase II subunit 2"/>
    <property type="match status" value="1"/>
</dbReference>
<keyword evidence="9 20" id="KW-0227">DNA damage</keyword>
<dbReference type="GO" id="GO:0003684">
    <property type="term" value="F:damaged DNA binding"/>
    <property type="evidence" value="ECO:0007669"/>
    <property type="project" value="InterPro"/>
</dbReference>
<dbReference type="Gene3D" id="1.10.1600.10">
    <property type="match status" value="1"/>
</dbReference>
<evidence type="ECO:0000256" key="6">
    <source>
        <dbReference type="ARBA" id="ARBA00021792"/>
    </source>
</evidence>
<feature type="domain" description="VWFA" evidence="21">
    <location>
        <begin position="6"/>
        <end position="214"/>
    </location>
</feature>
<dbReference type="SUPFAM" id="SSF53300">
    <property type="entry name" value="vWA-like"/>
    <property type="match status" value="1"/>
</dbReference>
<dbReference type="InterPro" id="IPR016194">
    <property type="entry name" value="SPOC-like_C_dom_sf"/>
</dbReference>
<gene>
    <name evidence="22" type="ORF">AAP_06057</name>
</gene>
<keyword evidence="10 20" id="KW-0378">Hydrolase</keyword>
<evidence type="ECO:0000313" key="22">
    <source>
        <dbReference type="EMBL" id="KZZ86937.1"/>
    </source>
</evidence>
<dbReference type="GO" id="GO:0006303">
    <property type="term" value="P:double-strand break repair via nonhomologous end joining"/>
    <property type="evidence" value="ECO:0007669"/>
    <property type="project" value="EnsemblFungi"/>
</dbReference>
<keyword evidence="11 20" id="KW-0347">Helicase</keyword>
<dbReference type="InterPro" id="IPR002035">
    <property type="entry name" value="VWF_A"/>
</dbReference>
<comment type="function">
    <text evidence="18">Single-stranded DNA-dependent ATP-dependent helicase. Involved in non-homologous end joining (NHEJ) DNA double strand break repair. DNA-binding is sequence-independent but has a high affinity to nicks in double-stranded DNA and to the ends of duplex DNA. Binds to naturally occurring chromosomal ends, and therefore provides chromosomal end protection. Required also for telomere recombination to repair telomeric ends in the absence of telomerase. KU70, of the KU70/KU80 heterodimer, binds to the stem loop of TLC1, the RNA component of telomerase. Involved in telomere maintenance. Interacts with telomeric repeats and subtelomeric sequences thereby controlling telomere length and protecting against subtelomeric rearrangement. Maintains telomeric chromatin, which is involved in silencing the expression of genes located at the telomere. Required for mating-type switching.</text>
</comment>
<organism evidence="22 23">
    <name type="scientific">Ascosphaera apis ARSEF 7405</name>
    <dbReference type="NCBI Taxonomy" id="392613"/>
    <lineage>
        <taxon>Eukaryota</taxon>
        <taxon>Fungi</taxon>
        <taxon>Dikarya</taxon>
        <taxon>Ascomycota</taxon>
        <taxon>Pezizomycotina</taxon>
        <taxon>Eurotiomycetes</taxon>
        <taxon>Eurotiomycetidae</taxon>
        <taxon>Onygenales</taxon>
        <taxon>Ascosphaeraceae</taxon>
        <taxon>Ascosphaera</taxon>
    </lineage>
</organism>
<sequence length="704" mass="79467">MADKEATVYIVDVGKRMAGCHNGRSISDLDYALKYVWDKITYAVSTARKTLNVAVLGLKTDETKNFMYEQTREEAYEHISVFQPLKQTLMSDIRDLKKKMKPSNTYNGDAISAIILAIAMIEDKCKKLKYIRKIVLVTDGSSPMETSDLEPIATKMKKEGIEFVVLGVDFDDSEYGVKEENKPQLKARNEAALKSFAGDCNGMCGTLEEAVTELDIPRPKKAPRPLNMFKGGNLMLGNYHLYGNTITISVERYFRTYEARPPTASAFVSSTAQGITVREAQTEGDNRLAAVKTCRDYSVPDGDSPDKGKIVDREQLALGYEYGRTAVPISREDEHITNLETSMGLEIMGFISQDKYDRFMSMSNSQMVVGSKFSEADALALSSIIHALHDLQCFAIARLVPKDGKPPVIVVLAPYIEDDFECLTEVQVPFAEDVRTYRFAPLGKIITISGKEIYEHRNLPNRELLSCMENFVDEMELSALDGEGQRFELLPMDEYFSPMIHRIQQAIKQRAVHPDSLVPELPDAIARLTRQPENLQEQSRDILQKLVQKADIKKVPPKATGKRKVREVEKPLSGLDIESLLGKRQKTIDPKNAIPDYVRLLSSAPDTSSFKETNDQFLAIIENHITTSLGDQNYERAVEELGVMRREMIEYEEPGMYNEVIDHLFVKLENGKLNGDRKEMAYLIRRNRLGRIESNESDMPETSD</sequence>
<dbReference type="GO" id="GO:0005524">
    <property type="term" value="F:ATP binding"/>
    <property type="evidence" value="ECO:0007669"/>
    <property type="project" value="UniProtKB-UniRule"/>
</dbReference>
<keyword evidence="16 20" id="KW-0234">DNA repair</keyword>
<keyword evidence="23" id="KW-1185">Reference proteome</keyword>
<evidence type="ECO:0000256" key="1">
    <source>
        <dbReference type="ARBA" id="ARBA00004123"/>
    </source>
</evidence>
<dbReference type="GO" id="GO:0003678">
    <property type="term" value="F:DNA helicase activity"/>
    <property type="evidence" value="ECO:0007669"/>
    <property type="project" value="UniProtKB-EC"/>
</dbReference>
<comment type="catalytic activity">
    <reaction evidence="19 20">
        <text>ATP + H2O = ADP + phosphate + H(+)</text>
        <dbReference type="Rhea" id="RHEA:13065"/>
        <dbReference type="ChEBI" id="CHEBI:15377"/>
        <dbReference type="ChEBI" id="CHEBI:15378"/>
        <dbReference type="ChEBI" id="CHEBI:30616"/>
        <dbReference type="ChEBI" id="CHEBI:43474"/>
        <dbReference type="ChEBI" id="CHEBI:456216"/>
        <dbReference type="EC" id="3.6.4.12"/>
    </reaction>
</comment>
<dbReference type="CDD" id="cd00873">
    <property type="entry name" value="KU80"/>
    <property type="match status" value="1"/>
</dbReference>
<evidence type="ECO:0000313" key="23">
    <source>
        <dbReference type="Proteomes" id="UP000242877"/>
    </source>
</evidence>
<dbReference type="PANTHER" id="PTHR12604:SF4">
    <property type="entry name" value="X-RAY REPAIR CROSS-COMPLEMENTING PROTEIN 5"/>
    <property type="match status" value="1"/>
</dbReference>
<dbReference type="InterPro" id="IPR005161">
    <property type="entry name" value="Ku_N"/>
</dbReference>
<evidence type="ECO:0000256" key="5">
    <source>
        <dbReference type="ARBA" id="ARBA00012551"/>
    </source>
</evidence>
<comment type="subunit">
    <text evidence="4">Heterodimer of Ku70 and Ku80.</text>
</comment>
<evidence type="ECO:0000256" key="13">
    <source>
        <dbReference type="ARBA" id="ARBA00022895"/>
    </source>
</evidence>
<dbReference type="InterPro" id="IPR024193">
    <property type="entry name" value="Ku80"/>
</dbReference>
<dbReference type="InterPro" id="IPR036465">
    <property type="entry name" value="vWFA_dom_sf"/>
</dbReference>
<evidence type="ECO:0000256" key="10">
    <source>
        <dbReference type="ARBA" id="ARBA00022801"/>
    </source>
</evidence>
<dbReference type="Gene3D" id="3.40.50.410">
    <property type="entry name" value="von Willebrand factor, type A domain"/>
    <property type="match status" value="1"/>
</dbReference>
<keyword evidence="12 20" id="KW-0067">ATP-binding</keyword>
<reference evidence="22 23" key="1">
    <citation type="journal article" date="2016" name="Genome Biol. Evol.">
        <title>Divergent and convergent evolution of fungal pathogenicity.</title>
        <authorList>
            <person name="Shang Y."/>
            <person name="Xiao G."/>
            <person name="Zheng P."/>
            <person name="Cen K."/>
            <person name="Zhan S."/>
            <person name="Wang C."/>
        </authorList>
    </citation>
    <scope>NUCLEOTIDE SEQUENCE [LARGE SCALE GENOMIC DNA]</scope>
    <source>
        <strain evidence="22 23">ARSEF 7405</strain>
    </source>
</reference>
<dbReference type="GO" id="GO:0000723">
    <property type="term" value="P:telomere maintenance"/>
    <property type="evidence" value="ECO:0007669"/>
    <property type="project" value="EnsemblFungi"/>
</dbReference>
<dbReference type="GO" id="GO:0003690">
    <property type="term" value="F:double-stranded DNA binding"/>
    <property type="evidence" value="ECO:0007669"/>
    <property type="project" value="TreeGrafter"/>
</dbReference>
<protein>
    <recommendedName>
        <fullName evidence="6 20">ATP-dependent DNA helicase II subunit 2</fullName>
        <ecNumber evidence="5 20">3.6.4.12</ecNumber>
    </recommendedName>
</protein>
<dbReference type="InterPro" id="IPR036494">
    <property type="entry name" value="Ku_C_sf"/>
</dbReference>
<evidence type="ECO:0000256" key="18">
    <source>
        <dbReference type="ARBA" id="ARBA00024890"/>
    </source>
</evidence>
<keyword evidence="13" id="KW-0779">Telomere</keyword>
<dbReference type="SUPFAM" id="SSF101420">
    <property type="entry name" value="C-terminal domain of Ku80"/>
    <property type="match status" value="1"/>
</dbReference>
<accession>A0A167V291</accession>
<dbReference type="InterPro" id="IPR014893">
    <property type="entry name" value="Ku_PK_bind"/>
</dbReference>
<dbReference type="PANTHER" id="PTHR12604">
    <property type="entry name" value="KU AUTOANTIGEN DNA HELICASE"/>
    <property type="match status" value="1"/>
</dbReference>
<evidence type="ECO:0000256" key="19">
    <source>
        <dbReference type="ARBA" id="ARBA00047995"/>
    </source>
</evidence>
<dbReference type="Pfam" id="PF02735">
    <property type="entry name" value="Ku"/>
    <property type="match status" value="1"/>
</dbReference>
<dbReference type="SMART" id="SM00559">
    <property type="entry name" value="Ku78"/>
    <property type="match status" value="1"/>
</dbReference>
<dbReference type="InterPro" id="IPR006164">
    <property type="entry name" value="DNA_bd_Ku70/Ku80"/>
</dbReference>
<dbReference type="VEuPathDB" id="FungiDB:AAP_06057"/>
<evidence type="ECO:0000256" key="4">
    <source>
        <dbReference type="ARBA" id="ARBA00011584"/>
    </source>
</evidence>
<evidence type="ECO:0000256" key="9">
    <source>
        <dbReference type="ARBA" id="ARBA00022763"/>
    </source>
</evidence>
<comment type="caution">
    <text evidence="22">The sequence shown here is derived from an EMBL/GenBank/DDBJ whole genome shotgun (WGS) entry which is preliminary data.</text>
</comment>
<evidence type="ECO:0000256" key="7">
    <source>
        <dbReference type="ARBA" id="ARBA00022454"/>
    </source>
</evidence>
<evidence type="ECO:0000256" key="20">
    <source>
        <dbReference type="PIRNR" id="PIRNR016570"/>
    </source>
</evidence>
<dbReference type="GO" id="GO:0016887">
    <property type="term" value="F:ATP hydrolysis activity"/>
    <property type="evidence" value="ECO:0007669"/>
    <property type="project" value="RHEA"/>
</dbReference>
<dbReference type="PROSITE" id="PS50234">
    <property type="entry name" value="VWFA"/>
    <property type="match status" value="1"/>
</dbReference>
<dbReference type="PIRSF" id="PIRSF016570">
    <property type="entry name" value="Ku80"/>
    <property type="match status" value="1"/>
</dbReference>
<dbReference type="EMBL" id="AZGZ01000042">
    <property type="protein sequence ID" value="KZZ86937.1"/>
    <property type="molecule type" value="Genomic_DNA"/>
</dbReference>
<dbReference type="GO" id="GO:0043564">
    <property type="term" value="C:Ku70:Ku80 complex"/>
    <property type="evidence" value="ECO:0007669"/>
    <property type="project" value="InterPro"/>
</dbReference>
<comment type="similarity">
    <text evidence="3 20">Belongs to the ku80 family.</text>
</comment>
<evidence type="ECO:0000256" key="15">
    <source>
        <dbReference type="ARBA" id="ARBA00023172"/>
    </source>
</evidence>
<keyword evidence="8 20" id="KW-0547">Nucleotide-binding</keyword>
<evidence type="ECO:0000256" key="8">
    <source>
        <dbReference type="ARBA" id="ARBA00022741"/>
    </source>
</evidence>
<evidence type="ECO:0000256" key="11">
    <source>
        <dbReference type="ARBA" id="ARBA00022806"/>
    </source>
</evidence>
<keyword evidence="14 20" id="KW-0238">DNA-binding</keyword>
<name>A0A167V291_9EURO</name>